<dbReference type="AlphaFoldDB" id="A0A853C2E9"/>
<proteinExistence type="predicted"/>
<keyword evidence="3" id="KW-1185">Reference proteome</keyword>
<keyword evidence="1" id="KW-0732">Signal</keyword>
<evidence type="ECO:0008006" key="4">
    <source>
        <dbReference type="Google" id="ProtNLM"/>
    </source>
</evidence>
<accession>A0A853C2E9</accession>
<dbReference type="EMBL" id="JACCFP010000001">
    <property type="protein sequence ID" value="NYJ00523.1"/>
    <property type="molecule type" value="Genomic_DNA"/>
</dbReference>
<protein>
    <recommendedName>
        <fullName evidence="4">Lipoprotein</fullName>
    </recommendedName>
</protein>
<sequence>MGRRDRWGLLTAGLLLSIGTAACSAEDPEAAREPHFGEPPESHTIEDVPLPAEAFAGNVEAVAREYRKWEVETSIAGSRREVVAAVDAALTEAGLQRFWFSRRWMRGRWVDAGVDVTVTFGVGSSRSTLVSYQVTVDSQMG</sequence>
<evidence type="ECO:0000313" key="3">
    <source>
        <dbReference type="Proteomes" id="UP000530424"/>
    </source>
</evidence>
<feature type="chain" id="PRO_5032525933" description="Lipoprotein" evidence="1">
    <location>
        <begin position="25"/>
        <end position="141"/>
    </location>
</feature>
<dbReference type="Proteomes" id="UP000530424">
    <property type="component" value="Unassembled WGS sequence"/>
</dbReference>
<dbReference type="PROSITE" id="PS51257">
    <property type="entry name" value="PROKAR_LIPOPROTEIN"/>
    <property type="match status" value="1"/>
</dbReference>
<evidence type="ECO:0000313" key="2">
    <source>
        <dbReference type="EMBL" id="NYJ00523.1"/>
    </source>
</evidence>
<reference evidence="2 3" key="1">
    <citation type="submission" date="2020-07" db="EMBL/GenBank/DDBJ databases">
        <title>Sequencing the genomes of 1000 actinobacteria strains.</title>
        <authorList>
            <person name="Klenk H.-P."/>
        </authorList>
    </citation>
    <scope>NUCLEOTIDE SEQUENCE [LARGE SCALE GENOMIC DNA]</scope>
    <source>
        <strain evidence="2 3">DSM 103833</strain>
    </source>
</reference>
<gene>
    <name evidence="2" type="ORF">HNR19_001221</name>
</gene>
<feature type="signal peptide" evidence="1">
    <location>
        <begin position="1"/>
        <end position="24"/>
    </location>
</feature>
<dbReference type="RefSeq" id="WP_179667099.1">
    <property type="nucleotide sequence ID" value="NZ_JACCFP010000001.1"/>
</dbReference>
<name>A0A853C2E9_9ACTN</name>
<comment type="caution">
    <text evidence="2">The sequence shown here is derived from an EMBL/GenBank/DDBJ whole genome shotgun (WGS) entry which is preliminary data.</text>
</comment>
<evidence type="ECO:0000256" key="1">
    <source>
        <dbReference type="SAM" id="SignalP"/>
    </source>
</evidence>
<organism evidence="2 3">
    <name type="scientific">Nocardioides thalensis</name>
    <dbReference type="NCBI Taxonomy" id="1914755"/>
    <lineage>
        <taxon>Bacteria</taxon>
        <taxon>Bacillati</taxon>
        <taxon>Actinomycetota</taxon>
        <taxon>Actinomycetes</taxon>
        <taxon>Propionibacteriales</taxon>
        <taxon>Nocardioidaceae</taxon>
        <taxon>Nocardioides</taxon>
    </lineage>
</organism>